<proteinExistence type="predicted"/>
<dbReference type="Proteomes" id="UP000247620">
    <property type="component" value="Unassembled WGS sequence"/>
</dbReference>
<comment type="caution">
    <text evidence="1">The sequence shown here is derived from an EMBL/GenBank/DDBJ whole genome shotgun (WGS) entry which is preliminary data.</text>
</comment>
<gene>
    <name evidence="1" type="ORF">DMX07_04585</name>
</gene>
<dbReference type="RefSeq" id="WP_110697886.1">
    <property type="nucleotide sequence ID" value="NZ_CP151184.1"/>
</dbReference>
<reference evidence="1 2" key="1">
    <citation type="submission" date="2018-06" db="EMBL/GenBank/DDBJ databases">
        <title>Pseudomonas diversity within urban Lake Michigan freshwaters.</title>
        <authorList>
            <person name="Batrich M."/>
            <person name="Hatzopoulos T."/>
            <person name="Putonti C."/>
        </authorList>
    </citation>
    <scope>NUCLEOTIDE SEQUENCE [LARGE SCALE GENOMIC DNA]</scope>
    <source>
        <strain evidence="1 2">LBp-160603</strain>
    </source>
</reference>
<sequence length="62" mass="6948">MSFHYLAMRLRFSPRHPRIKVADSQSPGDRLCLAASATFACSLERPGVSRALIAHLLRLELL</sequence>
<dbReference type="EMBL" id="QJRO01000002">
    <property type="protein sequence ID" value="PYB85275.1"/>
    <property type="molecule type" value="Genomic_DNA"/>
</dbReference>
<protein>
    <submittedName>
        <fullName evidence="1">Uncharacterized protein</fullName>
    </submittedName>
</protein>
<evidence type="ECO:0000313" key="1">
    <source>
        <dbReference type="EMBL" id="PYB85275.1"/>
    </source>
</evidence>
<name>A0A2V4I7N0_9PSED</name>
<dbReference type="AlphaFoldDB" id="A0A2V4I7N0"/>
<evidence type="ECO:0000313" key="2">
    <source>
        <dbReference type="Proteomes" id="UP000247620"/>
    </source>
</evidence>
<accession>A0A2V4I7N0</accession>
<organism evidence="1 2">
    <name type="scientific">Pseudomonas soli</name>
    <dbReference type="NCBI Taxonomy" id="1306993"/>
    <lineage>
        <taxon>Bacteria</taxon>
        <taxon>Pseudomonadati</taxon>
        <taxon>Pseudomonadota</taxon>
        <taxon>Gammaproteobacteria</taxon>
        <taxon>Pseudomonadales</taxon>
        <taxon>Pseudomonadaceae</taxon>
        <taxon>Pseudomonas</taxon>
    </lineage>
</organism>